<dbReference type="PANTHER" id="PTHR11475">
    <property type="entry name" value="OXIDASE/PEROXIDASE"/>
    <property type="match status" value="1"/>
</dbReference>
<evidence type="ECO:0000313" key="3">
    <source>
        <dbReference type="Proteomes" id="UP000728032"/>
    </source>
</evidence>
<evidence type="ECO:0000313" key="2">
    <source>
        <dbReference type="EMBL" id="CAD7653671.1"/>
    </source>
</evidence>
<dbReference type="InterPro" id="IPR037120">
    <property type="entry name" value="Haem_peroxidase_sf_animal"/>
</dbReference>
<dbReference type="PROSITE" id="PS50292">
    <property type="entry name" value="PEROXIDASE_3"/>
    <property type="match status" value="1"/>
</dbReference>
<dbReference type="AlphaFoldDB" id="A0A7R9M4Y0"/>
<reference evidence="2" key="1">
    <citation type="submission" date="2020-11" db="EMBL/GenBank/DDBJ databases">
        <authorList>
            <person name="Tran Van P."/>
        </authorList>
    </citation>
    <scope>NUCLEOTIDE SEQUENCE</scope>
</reference>
<dbReference type="Gene3D" id="1.10.640.10">
    <property type="entry name" value="Haem peroxidase domain superfamily, animal type"/>
    <property type="match status" value="1"/>
</dbReference>
<dbReference type="InterPro" id="IPR019791">
    <property type="entry name" value="Haem_peroxidase_animal"/>
</dbReference>
<accession>A0A7R9M4Y0</accession>
<dbReference type="InterPro" id="IPR010255">
    <property type="entry name" value="Haem_peroxidase_sf"/>
</dbReference>
<dbReference type="GO" id="GO:0004601">
    <property type="term" value="F:peroxidase activity"/>
    <property type="evidence" value="ECO:0007669"/>
    <property type="project" value="UniProtKB-KW"/>
</dbReference>
<keyword evidence="3" id="KW-1185">Reference proteome</keyword>
<protein>
    <recommendedName>
        <fullName evidence="4">Peroxidase</fullName>
    </recommendedName>
</protein>
<name>A0A7R9M4Y0_9ACAR</name>
<dbReference type="GO" id="GO:0006979">
    <property type="term" value="P:response to oxidative stress"/>
    <property type="evidence" value="ECO:0007669"/>
    <property type="project" value="InterPro"/>
</dbReference>
<dbReference type="Proteomes" id="UP000728032">
    <property type="component" value="Unassembled WGS sequence"/>
</dbReference>
<keyword evidence="1" id="KW-0575">Peroxidase</keyword>
<dbReference type="EMBL" id="OC921773">
    <property type="protein sequence ID" value="CAD7653671.1"/>
    <property type="molecule type" value="Genomic_DNA"/>
</dbReference>
<dbReference type="OrthoDB" id="6481206at2759"/>
<proteinExistence type="predicted"/>
<dbReference type="EMBL" id="CAJPVJ010006948">
    <property type="protein sequence ID" value="CAG2170858.1"/>
    <property type="molecule type" value="Genomic_DNA"/>
</dbReference>
<evidence type="ECO:0000256" key="1">
    <source>
        <dbReference type="ARBA" id="ARBA00022559"/>
    </source>
</evidence>
<dbReference type="Pfam" id="PF03098">
    <property type="entry name" value="An_peroxidase"/>
    <property type="match status" value="1"/>
</dbReference>
<dbReference type="PANTHER" id="PTHR11475:SF143">
    <property type="entry name" value="PUTATIVE-RELATED"/>
    <property type="match status" value="1"/>
</dbReference>
<keyword evidence="1" id="KW-0560">Oxidoreductase</keyword>
<dbReference type="GO" id="GO:0020037">
    <property type="term" value="F:heme binding"/>
    <property type="evidence" value="ECO:0007669"/>
    <property type="project" value="InterPro"/>
</dbReference>
<organism evidence="2">
    <name type="scientific">Oppiella nova</name>
    <dbReference type="NCBI Taxonomy" id="334625"/>
    <lineage>
        <taxon>Eukaryota</taxon>
        <taxon>Metazoa</taxon>
        <taxon>Ecdysozoa</taxon>
        <taxon>Arthropoda</taxon>
        <taxon>Chelicerata</taxon>
        <taxon>Arachnida</taxon>
        <taxon>Acari</taxon>
        <taxon>Acariformes</taxon>
        <taxon>Sarcoptiformes</taxon>
        <taxon>Oribatida</taxon>
        <taxon>Brachypylina</taxon>
        <taxon>Oppioidea</taxon>
        <taxon>Oppiidae</taxon>
        <taxon>Oppiella</taxon>
    </lineage>
</organism>
<dbReference type="SUPFAM" id="SSF48113">
    <property type="entry name" value="Heme-dependent peroxidases"/>
    <property type="match status" value="1"/>
</dbReference>
<gene>
    <name evidence="2" type="ORF">ONB1V03_LOCUS10324</name>
</gene>
<evidence type="ECO:0008006" key="4">
    <source>
        <dbReference type="Google" id="ProtNLM"/>
    </source>
</evidence>
<sequence length="211" mass="24422">MGTTQTDAVVKGLISDLSYSVDPYYTDDITNYLMRRKGDLFGSDLISRNIARGRDHGIASYVNYLNFCFGFEVRSWDDLKLFIPENYVNLFRQLYKSWSDVDLYIAGISERHFPDADVGPTFACILGIQYYHIKHGDRYYYEHGGQSGSFTLAQLNNIRQTASLARLVCLTSDYISSAQPYAFFPVSQYNRLLSCKTYRDFDYSLWKERPN</sequence>